<dbReference type="InterPro" id="IPR006059">
    <property type="entry name" value="SBP"/>
</dbReference>
<dbReference type="SUPFAM" id="SSF53850">
    <property type="entry name" value="Periplasmic binding protein-like II"/>
    <property type="match status" value="1"/>
</dbReference>
<dbReference type="PROSITE" id="PS51257">
    <property type="entry name" value="PROKAR_LIPOPROTEIN"/>
    <property type="match status" value="1"/>
</dbReference>
<accession>A0A926HY77</accession>
<feature type="compositionally biased region" description="Polar residues" evidence="1">
    <location>
        <begin position="33"/>
        <end position="51"/>
    </location>
</feature>
<dbReference type="Pfam" id="PF01547">
    <property type="entry name" value="SBP_bac_1"/>
    <property type="match status" value="1"/>
</dbReference>
<dbReference type="Gene3D" id="3.40.190.10">
    <property type="entry name" value="Periplasmic binding protein-like II"/>
    <property type="match status" value="2"/>
</dbReference>
<gene>
    <name evidence="3" type="ORF">H8730_13450</name>
</gene>
<keyword evidence="4" id="KW-1185">Reference proteome</keyword>
<evidence type="ECO:0000313" key="4">
    <source>
        <dbReference type="Proteomes" id="UP000657006"/>
    </source>
</evidence>
<dbReference type="InterPro" id="IPR050490">
    <property type="entry name" value="Bact_solute-bd_prot1"/>
</dbReference>
<dbReference type="PANTHER" id="PTHR43649">
    <property type="entry name" value="ARABINOSE-BINDING PROTEIN-RELATED"/>
    <property type="match status" value="1"/>
</dbReference>
<dbReference type="AlphaFoldDB" id="A0A926HY77"/>
<name>A0A926HY77_9FIRM</name>
<keyword evidence="2" id="KW-0732">Signal</keyword>
<evidence type="ECO:0000256" key="2">
    <source>
        <dbReference type="SAM" id="SignalP"/>
    </source>
</evidence>
<evidence type="ECO:0000313" key="3">
    <source>
        <dbReference type="EMBL" id="MBC8544547.1"/>
    </source>
</evidence>
<organism evidence="3 4">
    <name type="scientific">Bianquea renquensis</name>
    <dbReference type="NCBI Taxonomy" id="2763661"/>
    <lineage>
        <taxon>Bacteria</taxon>
        <taxon>Bacillati</taxon>
        <taxon>Bacillota</taxon>
        <taxon>Clostridia</taxon>
        <taxon>Eubacteriales</taxon>
        <taxon>Bianqueaceae</taxon>
        <taxon>Bianquea</taxon>
    </lineage>
</organism>
<sequence length="551" mass="62210">MKKKCIAAVLVGLILSTTMAGCKGNGSEVSKPDASSTTSESSQGAESTSNIKPGEIVEISMSVLDRGGIPAERGTYTDNDAIDYMNEQMEPKGVKISTVPVPRAQSRDKLNAMIAAGTAPDIIWEYSRPWMDQLRVQKVILPIEDLIEKYSTSYKEYYEEHKDLMESYLRLEDGKIYAFSSLRAANALPTAGVWYRQDLLDEVGAEVPSTLEEVIEVSNKVKEKHPDIVPIAASYLHYLNIIKGTYGYFSNEIMKDGELIHPIFSDNYRDAMEMARKLYQEKITDQEYLVDTTSARQQQLWTSGQAIFFFNSANMPGGTKEMVQTVDGADPYPLPPLESQYGQFMLTPQSATRFYVMLNNKIDEKKQEAAIRYIDWVIAEGWKVINYGYEGQQYTLTEEGLRKSIPGAPKWPFGEMALLTQETFTFGQSKLGETDEKYQYLSERNDKGLKEMMSYPIPTGLPYDYSSDAYAEFTASFSPKIEEIEAKMVSEVDYSVEAGIKELQSIYEELGGAEIWKEKNEWYQANKETLANFAESYDAYKSSLLQNSVLE</sequence>
<dbReference type="Proteomes" id="UP000657006">
    <property type="component" value="Unassembled WGS sequence"/>
</dbReference>
<dbReference type="EMBL" id="JACRSQ010000024">
    <property type="protein sequence ID" value="MBC8544547.1"/>
    <property type="molecule type" value="Genomic_DNA"/>
</dbReference>
<dbReference type="PANTHER" id="PTHR43649:SF12">
    <property type="entry name" value="DIACETYLCHITOBIOSE BINDING PROTEIN DASA"/>
    <property type="match status" value="1"/>
</dbReference>
<protein>
    <submittedName>
        <fullName evidence="3">Extracellular solute-binding protein</fullName>
    </submittedName>
</protein>
<reference evidence="3" key="1">
    <citation type="submission" date="2020-08" db="EMBL/GenBank/DDBJ databases">
        <title>Genome public.</title>
        <authorList>
            <person name="Liu C."/>
            <person name="Sun Q."/>
        </authorList>
    </citation>
    <scope>NUCLEOTIDE SEQUENCE</scope>
    <source>
        <strain evidence="3">NSJ-32</strain>
    </source>
</reference>
<comment type="caution">
    <text evidence="3">The sequence shown here is derived from an EMBL/GenBank/DDBJ whole genome shotgun (WGS) entry which is preliminary data.</text>
</comment>
<proteinExistence type="predicted"/>
<feature type="chain" id="PRO_5038625239" evidence="2">
    <location>
        <begin position="21"/>
        <end position="551"/>
    </location>
</feature>
<evidence type="ECO:0000256" key="1">
    <source>
        <dbReference type="SAM" id="MobiDB-lite"/>
    </source>
</evidence>
<feature type="region of interest" description="Disordered" evidence="1">
    <location>
        <begin position="22"/>
        <end position="52"/>
    </location>
</feature>
<feature type="signal peptide" evidence="2">
    <location>
        <begin position="1"/>
        <end position="20"/>
    </location>
</feature>
<dbReference type="RefSeq" id="WP_177714191.1">
    <property type="nucleotide sequence ID" value="NZ_JACRSQ010000024.1"/>
</dbReference>